<evidence type="ECO:0000256" key="1">
    <source>
        <dbReference type="ARBA" id="ARBA00022614"/>
    </source>
</evidence>
<name>A0ABY7RXA8_9FLAO</name>
<evidence type="ECO:0000256" key="3">
    <source>
        <dbReference type="ARBA" id="ARBA00022737"/>
    </source>
</evidence>
<dbReference type="InterPro" id="IPR052574">
    <property type="entry name" value="CDIRP"/>
</dbReference>
<dbReference type="PANTHER" id="PTHR47566:SF1">
    <property type="entry name" value="PROTEIN NUD1"/>
    <property type="match status" value="1"/>
</dbReference>
<keyword evidence="2 4" id="KW-0732">Signal</keyword>
<dbReference type="Pfam" id="PF18962">
    <property type="entry name" value="Por_Secre_tail"/>
    <property type="match status" value="1"/>
</dbReference>
<evidence type="ECO:0000259" key="5">
    <source>
        <dbReference type="Pfam" id="PF18962"/>
    </source>
</evidence>
<feature type="signal peptide" evidence="4">
    <location>
        <begin position="1"/>
        <end position="19"/>
    </location>
</feature>
<dbReference type="NCBIfam" id="TIGR04183">
    <property type="entry name" value="Por_Secre_tail"/>
    <property type="match status" value="1"/>
</dbReference>
<keyword evidence="3" id="KW-0677">Repeat</keyword>
<dbReference type="EMBL" id="CP116221">
    <property type="protein sequence ID" value="WCO01397.1"/>
    <property type="molecule type" value="Genomic_DNA"/>
</dbReference>
<gene>
    <name evidence="6" type="ORF">MUN68_015190</name>
</gene>
<protein>
    <submittedName>
        <fullName evidence="6">T9SS type A sorting domain-containing protein</fullName>
    </submittedName>
</protein>
<reference evidence="6 7" key="1">
    <citation type="submission" date="2023-01" db="EMBL/GenBank/DDBJ databases">
        <title>Psychroserpens ponticola sp. nov., isolated from seawater.</title>
        <authorList>
            <person name="Kristyanto S."/>
            <person name="Jung J."/>
            <person name="Kim J.M."/>
            <person name="Jeon C.O."/>
        </authorList>
    </citation>
    <scope>NUCLEOTIDE SEQUENCE [LARGE SCALE GENOMIC DNA]</scope>
    <source>
        <strain evidence="6 7">MSW6</strain>
    </source>
</reference>
<evidence type="ECO:0000256" key="2">
    <source>
        <dbReference type="ARBA" id="ARBA00022729"/>
    </source>
</evidence>
<feature type="domain" description="Secretion system C-terminal sorting" evidence="5">
    <location>
        <begin position="523"/>
        <end position="590"/>
    </location>
</feature>
<evidence type="ECO:0000313" key="7">
    <source>
        <dbReference type="Proteomes" id="UP001202717"/>
    </source>
</evidence>
<organism evidence="6 7">
    <name type="scientific">Psychroserpens ponticola</name>
    <dbReference type="NCBI Taxonomy" id="2932268"/>
    <lineage>
        <taxon>Bacteria</taxon>
        <taxon>Pseudomonadati</taxon>
        <taxon>Bacteroidota</taxon>
        <taxon>Flavobacteriia</taxon>
        <taxon>Flavobacteriales</taxon>
        <taxon>Flavobacteriaceae</taxon>
        <taxon>Psychroserpens</taxon>
    </lineage>
</organism>
<dbReference type="PANTHER" id="PTHR47566">
    <property type="match status" value="1"/>
</dbReference>
<proteinExistence type="predicted"/>
<keyword evidence="7" id="KW-1185">Reference proteome</keyword>
<accession>A0ABY7RXA8</accession>
<keyword evidence="1" id="KW-0433">Leucine-rich repeat</keyword>
<sequence length="592" mass="65084">MRPFYFILLFAFLSLNANAQNTYVPDDNFEQALIDLGYDSGALDNYVLTANINSISYLAVQNKGISDLTGIEDFTALIGLYVSNNNLTSLDVSTNIELEYLTCANNSLTSLDLSNNIALIVLNVSNNNLSSLDVSVNIELEQLECYSNNLTNLDLSNNIALTYLSCHFNSLTTLDVTNNTALETVVCLSNNLIALDLSNNTSLKVLLANSNSLTRLKLTNNGLLETLNCSDNFLTGINLKNGNNTIITSFNALNNSDLECIQVEDQAYSTANWTNIDAQTSFSEDCLYPTNFTYVPDDNFEQALIDLGYDSGALDDYVLTTNINGINFLDVKNKAISDLTGIEDFTALTILNVSSNNITSLDVSNSASLFYLLCHSNSLTNLDISNNIALKNLSCGINNLTSLDVNNNTALKYLSCLSNNLTHLNLANNPVLKILNCDDNELIGLNLKNGNNTKITYFNALNNSDLECIQVDDAVYSAANWINVDPSSMFSEDCQYKRTSRNRNQQALMDSKNDSFSNNEVMLYPNPVNDVITVSIQADAYYTIHNINGQQLLDGKLKGGENRLNLSQLKTGLYILNIVKDGISVSKKLIKN</sequence>
<dbReference type="Proteomes" id="UP001202717">
    <property type="component" value="Chromosome"/>
</dbReference>
<dbReference type="InterPro" id="IPR032675">
    <property type="entry name" value="LRR_dom_sf"/>
</dbReference>
<dbReference type="PROSITE" id="PS51450">
    <property type="entry name" value="LRR"/>
    <property type="match status" value="1"/>
</dbReference>
<dbReference type="SUPFAM" id="SSF52058">
    <property type="entry name" value="L domain-like"/>
    <property type="match status" value="2"/>
</dbReference>
<dbReference type="Gene3D" id="3.80.10.10">
    <property type="entry name" value="Ribonuclease Inhibitor"/>
    <property type="match status" value="2"/>
</dbReference>
<evidence type="ECO:0000313" key="6">
    <source>
        <dbReference type="EMBL" id="WCO01397.1"/>
    </source>
</evidence>
<dbReference type="RefSeq" id="WP_249993350.1">
    <property type="nucleotide sequence ID" value="NZ_CP116221.1"/>
</dbReference>
<evidence type="ECO:0000256" key="4">
    <source>
        <dbReference type="SAM" id="SignalP"/>
    </source>
</evidence>
<feature type="chain" id="PRO_5046919777" evidence="4">
    <location>
        <begin position="20"/>
        <end position="592"/>
    </location>
</feature>
<dbReference type="InterPro" id="IPR001611">
    <property type="entry name" value="Leu-rich_rpt"/>
</dbReference>
<dbReference type="InterPro" id="IPR026444">
    <property type="entry name" value="Secre_tail"/>
</dbReference>